<proteinExistence type="predicted"/>
<protein>
    <submittedName>
        <fullName evidence="1">Uncharacterized protein</fullName>
    </submittedName>
</protein>
<sequence>MYKQVLVPRLVCFNGPGTDTDDSNLSCKIWTRLQFRYTEYYMNKHTKK</sequence>
<evidence type="ECO:0000313" key="1">
    <source>
        <dbReference type="EMBL" id="CDW48770.1"/>
    </source>
</evidence>
<dbReference type="EMBL" id="HACA01031409">
    <property type="protein sequence ID" value="CDW48770.1"/>
    <property type="molecule type" value="Transcribed_RNA"/>
</dbReference>
<accession>A0A0K2VEF8</accession>
<dbReference type="AlphaFoldDB" id="A0A0K2VEF8"/>
<organism evidence="1">
    <name type="scientific">Lepeophtheirus salmonis</name>
    <name type="common">Salmon louse</name>
    <name type="synonym">Caligus salmonis</name>
    <dbReference type="NCBI Taxonomy" id="72036"/>
    <lineage>
        <taxon>Eukaryota</taxon>
        <taxon>Metazoa</taxon>
        <taxon>Ecdysozoa</taxon>
        <taxon>Arthropoda</taxon>
        <taxon>Crustacea</taxon>
        <taxon>Multicrustacea</taxon>
        <taxon>Hexanauplia</taxon>
        <taxon>Copepoda</taxon>
        <taxon>Siphonostomatoida</taxon>
        <taxon>Caligidae</taxon>
        <taxon>Lepeophtheirus</taxon>
    </lineage>
</organism>
<name>A0A0K2VEF8_LEPSM</name>
<feature type="non-terminal residue" evidence="1">
    <location>
        <position position="48"/>
    </location>
</feature>
<reference evidence="1" key="1">
    <citation type="submission" date="2014-05" db="EMBL/GenBank/DDBJ databases">
        <authorList>
            <person name="Chronopoulou M."/>
        </authorList>
    </citation>
    <scope>NUCLEOTIDE SEQUENCE</scope>
    <source>
        <tissue evidence="1">Whole organism</tissue>
    </source>
</reference>